<reference evidence="3 4" key="1">
    <citation type="journal article" date="2019" name="Nat. Plants">
        <title>Genome sequencing of Musa balbisiana reveals subgenome evolution and function divergence in polyploid bananas.</title>
        <authorList>
            <person name="Yao X."/>
        </authorList>
    </citation>
    <scope>NUCLEOTIDE SEQUENCE [LARGE SCALE GENOMIC DNA]</scope>
    <source>
        <strain evidence="4">cv. DH-PKW</strain>
        <tissue evidence="3">Leaves</tissue>
    </source>
</reference>
<evidence type="ECO:0000259" key="2">
    <source>
        <dbReference type="Pfam" id="PF23324"/>
    </source>
</evidence>
<accession>A0A4S8IM44</accession>
<protein>
    <recommendedName>
        <fullName evidence="2">DUF7086 domain-containing protein</fullName>
    </recommendedName>
</protein>
<keyword evidence="4" id="KW-1185">Reference proteome</keyword>
<sequence length="223" mass="24933">MEAGGVEKPENHADVEDPICKLTLALGESSSLPCPFSIAPASPAPVQSFGRTRPAPAPKGRDKTSIIRPPFPWATPRRATVHTLSHLRAIGIAEIHGETQCKHCKASRVIRYDLEAKFEEVAGFIMARKHLMHDRAPPAWVHPTFPHCEACGLPNCMQPIVAAKKRDINWLFMLLGQTLGCCNLRRLKYFCKHTENHRTGAKDRLLYLTYLSLCKQLHPSLPF</sequence>
<comment type="caution">
    <text evidence="3">The sequence shown here is derived from an EMBL/GenBank/DDBJ whole genome shotgun (WGS) entry which is preliminary data.</text>
</comment>
<organism evidence="3 4">
    <name type="scientific">Musa balbisiana</name>
    <name type="common">Banana</name>
    <dbReference type="NCBI Taxonomy" id="52838"/>
    <lineage>
        <taxon>Eukaryota</taxon>
        <taxon>Viridiplantae</taxon>
        <taxon>Streptophyta</taxon>
        <taxon>Embryophyta</taxon>
        <taxon>Tracheophyta</taxon>
        <taxon>Spermatophyta</taxon>
        <taxon>Magnoliopsida</taxon>
        <taxon>Liliopsida</taxon>
        <taxon>Zingiberales</taxon>
        <taxon>Musaceae</taxon>
        <taxon>Musa</taxon>
    </lineage>
</organism>
<proteinExistence type="predicted"/>
<dbReference type="PANTHER" id="PTHR34272">
    <property type="entry name" value="EXPRESSED PROTEIN"/>
    <property type="match status" value="1"/>
</dbReference>
<dbReference type="Pfam" id="PF23324">
    <property type="entry name" value="DUF7086"/>
    <property type="match status" value="1"/>
</dbReference>
<dbReference type="STRING" id="52838.A0A4S8IM44"/>
<dbReference type="PANTHER" id="PTHR34272:SF1">
    <property type="entry name" value="EXPRESSED PROTEIN"/>
    <property type="match status" value="1"/>
</dbReference>
<dbReference type="EMBL" id="PYDT01000009">
    <property type="protein sequence ID" value="THU49587.1"/>
    <property type="molecule type" value="Genomic_DNA"/>
</dbReference>
<name>A0A4S8IM44_MUSBA</name>
<dbReference type="Proteomes" id="UP000317650">
    <property type="component" value="Chromosome 6"/>
</dbReference>
<evidence type="ECO:0000313" key="3">
    <source>
        <dbReference type="EMBL" id="THU49587.1"/>
    </source>
</evidence>
<dbReference type="InterPro" id="IPR055513">
    <property type="entry name" value="DUF7086"/>
</dbReference>
<dbReference type="AlphaFoldDB" id="A0A4S8IM44"/>
<feature type="domain" description="DUF7086" evidence="2">
    <location>
        <begin position="85"/>
        <end position="217"/>
    </location>
</feature>
<feature type="region of interest" description="Disordered" evidence="1">
    <location>
        <begin position="44"/>
        <end position="72"/>
    </location>
</feature>
<gene>
    <name evidence="3" type="ORF">C4D60_Mb06t11110</name>
</gene>
<evidence type="ECO:0000256" key="1">
    <source>
        <dbReference type="SAM" id="MobiDB-lite"/>
    </source>
</evidence>
<evidence type="ECO:0000313" key="4">
    <source>
        <dbReference type="Proteomes" id="UP000317650"/>
    </source>
</evidence>